<keyword evidence="8" id="KW-0326">Glycosidase</keyword>
<dbReference type="PANTHER" id="PTHR31490">
    <property type="entry name" value="GLYCOSYL HYDROLASE"/>
    <property type="match status" value="1"/>
</dbReference>
<accession>A0ABN6LJU7</accession>
<keyword evidence="9" id="KW-0624">Polysaccharide degradation</keyword>
<evidence type="ECO:0000256" key="5">
    <source>
        <dbReference type="ARBA" id="ARBA00022729"/>
    </source>
</evidence>
<comment type="similarity">
    <text evidence="2">Belongs to the glycosyl hydrolase 10 (cellulase F) family.</text>
</comment>
<dbReference type="PANTHER" id="PTHR31490:SF88">
    <property type="entry name" value="BETA-XYLANASE"/>
    <property type="match status" value="1"/>
</dbReference>
<feature type="domain" description="GH10" evidence="10">
    <location>
        <begin position="67"/>
        <end position="358"/>
    </location>
</feature>
<dbReference type="InterPro" id="IPR017853">
    <property type="entry name" value="GH"/>
</dbReference>
<keyword evidence="4" id="KW-0858">Xylan degradation</keyword>
<evidence type="ECO:0000256" key="6">
    <source>
        <dbReference type="ARBA" id="ARBA00022801"/>
    </source>
</evidence>
<protein>
    <recommendedName>
        <fullName evidence="3">endo-1,4-beta-xylanase</fullName>
        <ecNumber evidence="3">3.2.1.8</ecNumber>
    </recommendedName>
</protein>
<name>A0ABN6LJU7_9BACT</name>
<evidence type="ECO:0000256" key="9">
    <source>
        <dbReference type="ARBA" id="ARBA00023326"/>
    </source>
</evidence>
<dbReference type="EMBL" id="AP025296">
    <property type="protein sequence ID" value="BDD01877.1"/>
    <property type="molecule type" value="Genomic_DNA"/>
</dbReference>
<keyword evidence="11" id="KW-0614">Plasmid</keyword>
<evidence type="ECO:0000256" key="1">
    <source>
        <dbReference type="ARBA" id="ARBA00000681"/>
    </source>
</evidence>
<dbReference type="InterPro" id="IPR044846">
    <property type="entry name" value="GH10"/>
</dbReference>
<keyword evidence="6" id="KW-0378">Hydrolase</keyword>
<dbReference type="InterPro" id="IPR001000">
    <property type="entry name" value="GH10_dom"/>
</dbReference>
<dbReference type="Proteomes" id="UP001354989">
    <property type="component" value="Plasmid pPP4"/>
</dbReference>
<evidence type="ECO:0000256" key="2">
    <source>
        <dbReference type="ARBA" id="ARBA00007495"/>
    </source>
</evidence>
<evidence type="ECO:0000256" key="3">
    <source>
        <dbReference type="ARBA" id="ARBA00012590"/>
    </source>
</evidence>
<evidence type="ECO:0000256" key="4">
    <source>
        <dbReference type="ARBA" id="ARBA00022651"/>
    </source>
</evidence>
<dbReference type="PROSITE" id="PS51760">
    <property type="entry name" value="GH10_2"/>
    <property type="match status" value="1"/>
</dbReference>
<dbReference type="Gene3D" id="3.20.20.80">
    <property type="entry name" value="Glycosidases"/>
    <property type="match status" value="1"/>
</dbReference>
<evidence type="ECO:0000313" key="12">
    <source>
        <dbReference type="Proteomes" id="UP001354989"/>
    </source>
</evidence>
<dbReference type="RefSeq" id="WP_338399181.1">
    <property type="nucleotide sequence ID" value="NZ_AP025296.1"/>
</dbReference>
<dbReference type="SMART" id="SM00633">
    <property type="entry name" value="Glyco_10"/>
    <property type="match status" value="1"/>
</dbReference>
<evidence type="ECO:0000313" key="11">
    <source>
        <dbReference type="EMBL" id="BDD01877.1"/>
    </source>
</evidence>
<proteinExistence type="inferred from homology"/>
<sequence length="524" mass="60052">MKYFFLSLCLSVCVYSAKAQQWRNDAEAKIEKHRKASLKIQAENIPSSGDYSIQIRQKKQAFRWGSTANIKQIQKLTAQGAALGADHPYYHHLLNFNSITVENTGKWIAWNKPARRETYRELRQWLRNNQVDNRGHGTIWESTKYNAVPKTLLQMTDTADIRRQIYAHIDNQLEALADDVYELDLVNEPVHEDKIVKDILKVENFAQERANWYNYAKAKAPNLPLVINEFHLIQNGNDFHLEFGKYLQEFLAAKGTVDVIGMQGHFYGPMPDAQEIQRRIDEVSLHGIPMHVTEFDMADSSYTAMERVLYLCFAEPLMTGFTLWGAWDGNQWRDSGAIYKANWDLKESGKAYYDLVHGQWRTDLTYVPAGTADSFSVFKGDYDIIVTHQGKSKIYPVKQLLDDTELRVDFADVHLKSPTINFTSDFPDYRAPHTPLQVVAKGKSQDPIKTIQLLVNGYPVARRQFEKANSKQQVEFTWAGCITGENRLQLEITTEQGLVQRSAIKTIMGYAEHRTAHQSGPINP</sequence>
<comment type="catalytic activity">
    <reaction evidence="1">
        <text>Endohydrolysis of (1-&gt;4)-beta-D-xylosidic linkages in xylans.</text>
        <dbReference type="EC" id="3.2.1.8"/>
    </reaction>
</comment>
<geneLocation type="plasmid" evidence="11 12">
    <name>pPP4</name>
</geneLocation>
<keyword evidence="12" id="KW-1185">Reference proteome</keyword>
<evidence type="ECO:0000256" key="8">
    <source>
        <dbReference type="ARBA" id="ARBA00023295"/>
    </source>
</evidence>
<dbReference type="SUPFAM" id="SSF51445">
    <property type="entry name" value="(Trans)glycosidases"/>
    <property type="match status" value="1"/>
</dbReference>
<evidence type="ECO:0000259" key="10">
    <source>
        <dbReference type="PROSITE" id="PS51760"/>
    </source>
</evidence>
<gene>
    <name evidence="11" type="ORF">PEPS_41570</name>
</gene>
<dbReference type="EC" id="3.2.1.8" evidence="3"/>
<dbReference type="Pfam" id="PF00331">
    <property type="entry name" value="Glyco_hydro_10"/>
    <property type="match status" value="1"/>
</dbReference>
<keyword evidence="7" id="KW-0119">Carbohydrate metabolism</keyword>
<keyword evidence="5" id="KW-0732">Signal</keyword>
<evidence type="ECO:0000256" key="7">
    <source>
        <dbReference type="ARBA" id="ARBA00023277"/>
    </source>
</evidence>
<reference evidence="11 12" key="1">
    <citation type="submission" date="2021-12" db="EMBL/GenBank/DDBJ databases">
        <title>Genome sequencing of bacteria with rrn-lacking chromosome and rrn-plasmid.</title>
        <authorList>
            <person name="Anda M."/>
            <person name="Iwasaki W."/>
        </authorList>
    </citation>
    <scope>NUCLEOTIDE SEQUENCE [LARGE SCALE GENOMIC DNA]</scope>
    <source>
        <strain evidence="11 12">NBRC 101262</strain>
        <plasmid evidence="11 12">pPP4</plasmid>
    </source>
</reference>
<organism evidence="11 12">
    <name type="scientific">Persicobacter psychrovividus</name>
    <dbReference type="NCBI Taxonomy" id="387638"/>
    <lineage>
        <taxon>Bacteria</taxon>
        <taxon>Pseudomonadati</taxon>
        <taxon>Bacteroidota</taxon>
        <taxon>Cytophagia</taxon>
        <taxon>Cytophagales</taxon>
        <taxon>Persicobacteraceae</taxon>
        <taxon>Persicobacter</taxon>
    </lineage>
</organism>